<feature type="transmembrane region" description="Helical" evidence="7">
    <location>
        <begin position="67"/>
        <end position="93"/>
    </location>
</feature>
<proteinExistence type="predicted"/>
<keyword evidence="4 7" id="KW-0812">Transmembrane</keyword>
<evidence type="ECO:0000256" key="2">
    <source>
        <dbReference type="ARBA" id="ARBA00022448"/>
    </source>
</evidence>
<keyword evidence="6 7" id="KW-0472">Membrane</keyword>
<comment type="caution">
    <text evidence="8">The sequence shown here is derived from an EMBL/GenBank/DDBJ whole genome shotgun (WGS) entry which is preliminary data.</text>
</comment>
<evidence type="ECO:0000256" key="3">
    <source>
        <dbReference type="ARBA" id="ARBA00022475"/>
    </source>
</evidence>
<keyword evidence="5 7" id="KW-1133">Transmembrane helix</keyword>
<dbReference type="PRINTS" id="PR00173">
    <property type="entry name" value="EDTRNSPORT"/>
</dbReference>
<feature type="transmembrane region" description="Helical" evidence="7">
    <location>
        <begin position="186"/>
        <end position="203"/>
    </location>
</feature>
<dbReference type="SUPFAM" id="SSF118215">
    <property type="entry name" value="Proton glutamate symport protein"/>
    <property type="match status" value="1"/>
</dbReference>
<evidence type="ECO:0000256" key="1">
    <source>
        <dbReference type="ARBA" id="ARBA00004651"/>
    </source>
</evidence>
<protein>
    <submittedName>
        <fullName evidence="8">Na+/H+-dicarboxylate symporter</fullName>
    </submittedName>
</protein>
<dbReference type="Gene3D" id="1.10.3860.10">
    <property type="entry name" value="Sodium:dicarboxylate symporter"/>
    <property type="match status" value="1"/>
</dbReference>
<gene>
    <name evidence="8" type="ORF">J2T60_001800</name>
</gene>
<evidence type="ECO:0000256" key="6">
    <source>
        <dbReference type="ARBA" id="ARBA00023136"/>
    </source>
</evidence>
<evidence type="ECO:0000256" key="4">
    <source>
        <dbReference type="ARBA" id="ARBA00022692"/>
    </source>
</evidence>
<dbReference type="Proteomes" id="UP001523550">
    <property type="component" value="Unassembled WGS sequence"/>
</dbReference>
<evidence type="ECO:0000256" key="5">
    <source>
        <dbReference type="ARBA" id="ARBA00022989"/>
    </source>
</evidence>
<feature type="transmembrane region" description="Helical" evidence="7">
    <location>
        <begin position="353"/>
        <end position="375"/>
    </location>
</feature>
<dbReference type="PANTHER" id="PTHR42865">
    <property type="entry name" value="PROTON/GLUTAMATE-ASPARTATE SYMPORTER"/>
    <property type="match status" value="1"/>
</dbReference>
<dbReference type="RefSeq" id="WP_253448611.1">
    <property type="nucleotide sequence ID" value="NZ_JALJYF010000002.1"/>
</dbReference>
<feature type="transmembrane region" description="Helical" evidence="7">
    <location>
        <begin position="28"/>
        <end position="47"/>
    </location>
</feature>
<evidence type="ECO:0000313" key="8">
    <source>
        <dbReference type="EMBL" id="MCP1727800.1"/>
    </source>
</evidence>
<organism evidence="8 9">
    <name type="scientific">Natronospira proteinivora</name>
    <dbReference type="NCBI Taxonomy" id="1807133"/>
    <lineage>
        <taxon>Bacteria</taxon>
        <taxon>Pseudomonadati</taxon>
        <taxon>Pseudomonadota</taxon>
        <taxon>Gammaproteobacteria</taxon>
        <taxon>Natronospirales</taxon>
        <taxon>Natronospiraceae</taxon>
        <taxon>Natronospira</taxon>
    </lineage>
</organism>
<keyword evidence="3" id="KW-1003">Cell membrane</keyword>
<name>A0ABT1G925_9GAMM</name>
<dbReference type="PANTHER" id="PTHR42865:SF7">
    <property type="entry name" value="PROTON_GLUTAMATE-ASPARTATE SYMPORTER"/>
    <property type="match status" value="1"/>
</dbReference>
<feature type="transmembrane region" description="Helical" evidence="7">
    <location>
        <begin position="256"/>
        <end position="277"/>
    </location>
</feature>
<feature type="transmembrane region" description="Helical" evidence="7">
    <location>
        <begin position="387"/>
        <end position="410"/>
    </location>
</feature>
<dbReference type="Pfam" id="PF00375">
    <property type="entry name" value="SDF"/>
    <property type="match status" value="1"/>
</dbReference>
<feature type="transmembrane region" description="Helical" evidence="7">
    <location>
        <begin position="224"/>
        <end position="244"/>
    </location>
</feature>
<dbReference type="EMBL" id="JALJYF010000002">
    <property type="protein sequence ID" value="MCP1727800.1"/>
    <property type="molecule type" value="Genomic_DNA"/>
</dbReference>
<dbReference type="InterPro" id="IPR001991">
    <property type="entry name" value="Na-dicarboxylate_symporter"/>
</dbReference>
<evidence type="ECO:0000313" key="9">
    <source>
        <dbReference type="Proteomes" id="UP001523550"/>
    </source>
</evidence>
<comment type="subcellular location">
    <subcellularLocation>
        <location evidence="1">Cell membrane</location>
        <topology evidence="1">Multi-pass membrane protein</topology>
    </subcellularLocation>
</comment>
<feature type="transmembrane region" description="Helical" evidence="7">
    <location>
        <begin position="105"/>
        <end position="130"/>
    </location>
</feature>
<reference evidence="8 9" key="1">
    <citation type="submission" date="2022-03" db="EMBL/GenBank/DDBJ databases">
        <title>Genomic Encyclopedia of Type Strains, Phase III (KMG-III): the genomes of soil and plant-associated and newly described type strains.</title>
        <authorList>
            <person name="Whitman W."/>
        </authorList>
    </citation>
    <scope>NUCLEOTIDE SEQUENCE [LARGE SCALE GENOMIC DNA]</scope>
    <source>
        <strain evidence="8 9">BSker1</strain>
    </source>
</reference>
<evidence type="ECO:0000256" key="7">
    <source>
        <dbReference type="SAM" id="Phobius"/>
    </source>
</evidence>
<dbReference type="InterPro" id="IPR036458">
    <property type="entry name" value="Na:dicarbo_symporter_sf"/>
</dbReference>
<keyword evidence="9" id="KW-1185">Reference proteome</keyword>
<keyword evidence="2" id="KW-0813">Transport</keyword>
<sequence>MIGTISGTSPSPVHRLAGRLKGLLRSHLWAKVIVAMFLGVGAGLLLGPDAGLVDPALATLITNWLALPGYVFLALIQMIVIPLVVASIILGMASSESMASLRSTGIRAGVFFIVTTLAAVLIGMAVALTIQPGLYLDASSVQDQLRPAAEQAEAVPAPGLALQDLPSRLSEMIPSNPLKAGLEQNMMQVVVFAILIGVALVSLPRKHQKPLLALLASIQEITMVVVRWAMLLVPFAVFGLLAQITTRLGIDALLGMGLYVLTVVLGLILVLIMYLLIYRFKTGRPIRYFLTAARDAQLLAFSTSSSAAVMPLTMQTAEARLGVSAAITRFVIPLGTTINMAGTALYQMVATLFLAQVFGVEVGLATLILVVFLAVGASIGSPGTPGIGIVILSMLLGSVGIPAAGIALIIGVDRILDMCRTTVNVTGDLVAAVVLDSPTQSTDDVSAPTQSEST</sequence>
<accession>A0ABT1G925</accession>